<gene>
    <name evidence="1" type="ORF">O181_049713</name>
</gene>
<evidence type="ECO:0000313" key="2">
    <source>
        <dbReference type="Proteomes" id="UP000765509"/>
    </source>
</evidence>
<dbReference type="EMBL" id="AVOT02021277">
    <property type="protein sequence ID" value="MBW0509998.1"/>
    <property type="molecule type" value="Genomic_DNA"/>
</dbReference>
<accession>A0A9Q3E0E6</accession>
<organism evidence="1 2">
    <name type="scientific">Austropuccinia psidii MF-1</name>
    <dbReference type="NCBI Taxonomy" id="1389203"/>
    <lineage>
        <taxon>Eukaryota</taxon>
        <taxon>Fungi</taxon>
        <taxon>Dikarya</taxon>
        <taxon>Basidiomycota</taxon>
        <taxon>Pucciniomycotina</taxon>
        <taxon>Pucciniomycetes</taxon>
        <taxon>Pucciniales</taxon>
        <taxon>Sphaerophragmiaceae</taxon>
        <taxon>Austropuccinia</taxon>
    </lineage>
</organism>
<protein>
    <submittedName>
        <fullName evidence="1">Uncharacterized protein</fullName>
    </submittedName>
</protein>
<comment type="caution">
    <text evidence="1">The sequence shown here is derived from an EMBL/GenBank/DDBJ whole genome shotgun (WGS) entry which is preliminary data.</text>
</comment>
<dbReference type="Proteomes" id="UP000765509">
    <property type="component" value="Unassembled WGS sequence"/>
</dbReference>
<evidence type="ECO:0000313" key="1">
    <source>
        <dbReference type="EMBL" id="MBW0509998.1"/>
    </source>
</evidence>
<name>A0A9Q3E0E6_9BASI</name>
<keyword evidence="2" id="KW-1185">Reference proteome</keyword>
<reference evidence="1" key="1">
    <citation type="submission" date="2021-03" db="EMBL/GenBank/DDBJ databases">
        <title>Draft genome sequence of rust myrtle Austropuccinia psidii MF-1, a brazilian biotype.</title>
        <authorList>
            <person name="Quecine M.C."/>
            <person name="Pachon D.M.R."/>
            <person name="Bonatelli M.L."/>
            <person name="Correr F.H."/>
            <person name="Franceschini L.M."/>
            <person name="Leite T.F."/>
            <person name="Margarido G.R.A."/>
            <person name="Almeida C.A."/>
            <person name="Ferrarezi J.A."/>
            <person name="Labate C.A."/>
        </authorList>
    </citation>
    <scope>NUCLEOTIDE SEQUENCE</scope>
    <source>
        <strain evidence="1">MF-1</strain>
    </source>
</reference>
<sequence length="102" mass="11597">MPDGELGSPDPRRITPDHAGSSAFPQWLAFMAVAVILKARPSLTRDRNFHPQLQPHLLPISIRLGRDPQLVDLGRSEILKFFGSIRHSFKIRAKVHRISQFH</sequence>
<dbReference type="AlphaFoldDB" id="A0A9Q3E0E6"/>
<proteinExistence type="predicted"/>